<name>A0A9N8MLX6_9BURK</name>
<dbReference type="Gene3D" id="2.130.10.10">
    <property type="entry name" value="YVTN repeat-like/Quinoprotein amine dehydrogenase"/>
    <property type="match status" value="1"/>
</dbReference>
<accession>A0A9N8MLX6</accession>
<protein>
    <recommendedName>
        <fullName evidence="4">Exo-alpha-sialidase</fullName>
    </recommendedName>
</protein>
<dbReference type="AlphaFoldDB" id="A0A9N8MLX6"/>
<dbReference type="CDD" id="cd15482">
    <property type="entry name" value="Sialidase_non-viral"/>
    <property type="match status" value="1"/>
</dbReference>
<evidence type="ECO:0008006" key="4">
    <source>
        <dbReference type="Google" id="ProtNLM"/>
    </source>
</evidence>
<dbReference type="Proteomes" id="UP000675121">
    <property type="component" value="Unassembled WGS sequence"/>
</dbReference>
<evidence type="ECO:0000256" key="1">
    <source>
        <dbReference type="SAM" id="SignalP"/>
    </source>
</evidence>
<dbReference type="InterPro" id="IPR015943">
    <property type="entry name" value="WD40/YVTN_repeat-like_dom_sf"/>
</dbReference>
<evidence type="ECO:0000313" key="2">
    <source>
        <dbReference type="EMBL" id="CAE6866626.1"/>
    </source>
</evidence>
<keyword evidence="1" id="KW-0732">Signal</keyword>
<sequence length="388" mass="42286">MRIELLVKPAACFTMCVAMVVAILSNSAASAAPLTVPGVMVAHSPAGTGIYLGSPSIAILADGTDVVSHDTFGPGSQQNVVELYSSHDKGRSWSKLAEVTGQYYSSLFTHRGALYLLGTSRIEGLPVIRRSTDSGRTWTNPGDAYSGLLASQGKYFSSAVSVVAANGRLWRSMETIERNGVWARMMSASVDSDLLKADSWTFTNGLGPNAQWLDGKFKGWLEGSAVVTPKGQVVDVLRVYYDFQPEKAAIVKVDGDPNYVSFDPQNGFIDLPGGGKKFTIRFDPRSKLYWSLTNAVLSGSYQGNNFERARNTLELISSPDLHTWTARRTVLHVDDAEKHGFQYVDWVFDGQDIAAAVRTSFDDNDGGAHSQHDSNFITFLRVPDFAHP</sequence>
<dbReference type="InterPro" id="IPR036278">
    <property type="entry name" value="Sialidase_sf"/>
</dbReference>
<feature type="chain" id="PRO_5040143687" description="Exo-alpha-sialidase" evidence="1">
    <location>
        <begin position="32"/>
        <end position="388"/>
    </location>
</feature>
<proteinExistence type="predicted"/>
<reference evidence="2" key="1">
    <citation type="submission" date="2021-02" db="EMBL/GenBank/DDBJ databases">
        <authorList>
            <person name="Vanwijnsberghe S."/>
        </authorList>
    </citation>
    <scope>NUCLEOTIDE SEQUENCE</scope>
    <source>
        <strain evidence="2">R-70211</strain>
    </source>
</reference>
<gene>
    <name evidence="2" type="ORF">R70211_00850</name>
</gene>
<keyword evidence="3" id="KW-1185">Reference proteome</keyword>
<organism evidence="2 3">
    <name type="scientific">Paraburkholderia domus</name>
    <dbReference type="NCBI Taxonomy" id="2793075"/>
    <lineage>
        <taxon>Bacteria</taxon>
        <taxon>Pseudomonadati</taxon>
        <taxon>Pseudomonadota</taxon>
        <taxon>Betaproteobacteria</taxon>
        <taxon>Burkholderiales</taxon>
        <taxon>Burkholderiaceae</taxon>
        <taxon>Paraburkholderia</taxon>
    </lineage>
</organism>
<comment type="caution">
    <text evidence="2">The sequence shown here is derived from an EMBL/GenBank/DDBJ whole genome shotgun (WGS) entry which is preliminary data.</text>
</comment>
<evidence type="ECO:0000313" key="3">
    <source>
        <dbReference type="Proteomes" id="UP000675121"/>
    </source>
</evidence>
<dbReference type="SUPFAM" id="SSF50939">
    <property type="entry name" value="Sialidases"/>
    <property type="match status" value="1"/>
</dbReference>
<dbReference type="EMBL" id="CAJNAS010000002">
    <property type="protein sequence ID" value="CAE6866626.1"/>
    <property type="molecule type" value="Genomic_DNA"/>
</dbReference>
<feature type="signal peptide" evidence="1">
    <location>
        <begin position="1"/>
        <end position="31"/>
    </location>
</feature>